<dbReference type="InterPro" id="IPR000620">
    <property type="entry name" value="EamA_dom"/>
</dbReference>
<feature type="transmembrane region" description="Helical" evidence="1">
    <location>
        <begin position="252"/>
        <end position="268"/>
    </location>
</feature>
<organism evidence="3 4">
    <name type="scientific">Marivibrio halodurans</name>
    <dbReference type="NCBI Taxonomy" id="2039722"/>
    <lineage>
        <taxon>Bacteria</taxon>
        <taxon>Pseudomonadati</taxon>
        <taxon>Pseudomonadota</taxon>
        <taxon>Alphaproteobacteria</taxon>
        <taxon>Rhodospirillales</taxon>
        <taxon>Rhodospirillaceae</taxon>
        <taxon>Marivibrio</taxon>
    </lineage>
</organism>
<dbReference type="RefSeq" id="WP_210683388.1">
    <property type="nucleotide sequence ID" value="NZ_JAGMWN010000011.1"/>
</dbReference>
<accession>A0A8J7V5D7</accession>
<proteinExistence type="predicted"/>
<protein>
    <submittedName>
        <fullName evidence="3">DMT family transporter</fullName>
    </submittedName>
</protein>
<dbReference type="Pfam" id="PF00892">
    <property type="entry name" value="EamA"/>
    <property type="match status" value="2"/>
</dbReference>
<keyword evidence="1" id="KW-0472">Membrane</keyword>
<evidence type="ECO:0000313" key="4">
    <source>
        <dbReference type="Proteomes" id="UP000672602"/>
    </source>
</evidence>
<dbReference type="PANTHER" id="PTHR22911:SF103">
    <property type="entry name" value="BLR2811 PROTEIN"/>
    <property type="match status" value="1"/>
</dbReference>
<dbReference type="PANTHER" id="PTHR22911">
    <property type="entry name" value="ACYL-MALONYL CONDENSING ENZYME-RELATED"/>
    <property type="match status" value="1"/>
</dbReference>
<feature type="transmembrane region" description="Helical" evidence="1">
    <location>
        <begin position="17"/>
        <end position="33"/>
    </location>
</feature>
<feature type="transmembrane region" description="Helical" evidence="1">
    <location>
        <begin position="83"/>
        <end position="101"/>
    </location>
</feature>
<dbReference type="EMBL" id="JAGMWN010000011">
    <property type="protein sequence ID" value="MBP5858799.1"/>
    <property type="molecule type" value="Genomic_DNA"/>
</dbReference>
<reference evidence="3" key="1">
    <citation type="submission" date="2021-04" db="EMBL/GenBank/DDBJ databases">
        <authorList>
            <person name="Zhang D.-C."/>
        </authorList>
    </citation>
    <scope>NUCLEOTIDE SEQUENCE</scope>
    <source>
        <strain evidence="3">CGMCC 1.15697</strain>
    </source>
</reference>
<keyword evidence="1" id="KW-1133">Transmembrane helix</keyword>
<dbReference type="Gene3D" id="1.10.3730.20">
    <property type="match status" value="1"/>
</dbReference>
<gene>
    <name evidence="3" type="ORF">KAJ83_17405</name>
</gene>
<evidence type="ECO:0000313" key="3">
    <source>
        <dbReference type="EMBL" id="MBP5858799.1"/>
    </source>
</evidence>
<feature type="transmembrane region" description="Helical" evidence="1">
    <location>
        <begin position="158"/>
        <end position="179"/>
    </location>
</feature>
<sequence length="312" mass="32679">MSPPTGPSHPGGGDRRTALVLLVAASGFLMLPMGDTFGKILGEAGMAPVQVAWGRWAAQTILLTPVILMLYRREALRPARMSLLILRALLIGGATICYFTAIREVPLADAAGVLFVAPLMVTAMSALFLGEKVGLPRWSAVLIGFSGMVLIVKPGTGAMQLGALWALGAAALFALFLVLSRHMAGANKPLVTLWWAGVVGTVLMGGMVVPVWTMPGPMEAAMLLAMGVIMALGHLLILWAADRAEASAMAPMPYLEMVMATILGYFVFGDFPDALTWAGCAIVVGAGLFVALREGRRTPAGQAAAAIAERPE</sequence>
<evidence type="ECO:0000259" key="2">
    <source>
        <dbReference type="Pfam" id="PF00892"/>
    </source>
</evidence>
<keyword evidence="1" id="KW-0812">Transmembrane</keyword>
<dbReference type="Proteomes" id="UP000672602">
    <property type="component" value="Unassembled WGS sequence"/>
</dbReference>
<feature type="domain" description="EamA" evidence="2">
    <location>
        <begin position="28"/>
        <end position="152"/>
    </location>
</feature>
<comment type="caution">
    <text evidence="3">The sequence shown here is derived from an EMBL/GenBank/DDBJ whole genome shotgun (WGS) entry which is preliminary data.</text>
</comment>
<feature type="domain" description="EamA" evidence="2">
    <location>
        <begin position="161"/>
        <end position="290"/>
    </location>
</feature>
<feature type="transmembrane region" description="Helical" evidence="1">
    <location>
        <begin position="107"/>
        <end position="128"/>
    </location>
</feature>
<feature type="transmembrane region" description="Helical" evidence="1">
    <location>
        <begin position="135"/>
        <end position="152"/>
    </location>
</feature>
<evidence type="ECO:0000256" key="1">
    <source>
        <dbReference type="SAM" id="Phobius"/>
    </source>
</evidence>
<dbReference type="AlphaFoldDB" id="A0A8J7V5D7"/>
<dbReference type="GO" id="GO:0016020">
    <property type="term" value="C:membrane"/>
    <property type="evidence" value="ECO:0007669"/>
    <property type="project" value="InterPro"/>
</dbReference>
<keyword evidence="4" id="KW-1185">Reference proteome</keyword>
<name>A0A8J7V5D7_9PROT</name>
<dbReference type="SUPFAM" id="SSF103481">
    <property type="entry name" value="Multidrug resistance efflux transporter EmrE"/>
    <property type="match status" value="2"/>
</dbReference>
<feature type="transmembrane region" description="Helical" evidence="1">
    <location>
        <begin position="191"/>
        <end position="214"/>
    </location>
</feature>
<dbReference type="InterPro" id="IPR037185">
    <property type="entry name" value="EmrE-like"/>
</dbReference>
<feature type="transmembrane region" description="Helical" evidence="1">
    <location>
        <begin position="53"/>
        <end position="71"/>
    </location>
</feature>
<feature type="transmembrane region" description="Helical" evidence="1">
    <location>
        <begin position="274"/>
        <end position="292"/>
    </location>
</feature>
<feature type="transmembrane region" description="Helical" evidence="1">
    <location>
        <begin position="220"/>
        <end position="240"/>
    </location>
</feature>